<dbReference type="InterPro" id="IPR041657">
    <property type="entry name" value="HTH_17"/>
</dbReference>
<dbReference type="EMBL" id="CP129014">
    <property type="protein sequence ID" value="WLR44440.1"/>
    <property type="molecule type" value="Genomic_DNA"/>
</dbReference>
<keyword evidence="3" id="KW-1185">Reference proteome</keyword>
<proteinExistence type="predicted"/>
<dbReference type="Proteomes" id="UP001197974">
    <property type="component" value="Plasmid unnamed1"/>
</dbReference>
<evidence type="ECO:0000313" key="2">
    <source>
        <dbReference type="EMBL" id="WLR44440.1"/>
    </source>
</evidence>
<organism evidence="2 3">
    <name type="scientific">Bacillus carboniphilus</name>
    <dbReference type="NCBI Taxonomy" id="86663"/>
    <lineage>
        <taxon>Bacteria</taxon>
        <taxon>Bacillati</taxon>
        <taxon>Bacillota</taxon>
        <taxon>Bacilli</taxon>
        <taxon>Bacillales</taxon>
        <taxon>Bacillaceae</taxon>
        <taxon>Bacillus</taxon>
    </lineage>
</organism>
<evidence type="ECO:0000259" key="1">
    <source>
        <dbReference type="Pfam" id="PF12728"/>
    </source>
</evidence>
<reference evidence="2 3" key="1">
    <citation type="submission" date="2023-06" db="EMBL/GenBank/DDBJ databases">
        <title>Five Gram-positive bacteria isolated from mangrove sediments in Shenzhen, Guangdong, China.</title>
        <authorList>
            <person name="Yu S."/>
            <person name="Zheng W."/>
            <person name="Huang Y."/>
        </authorList>
    </citation>
    <scope>NUCLEOTIDE SEQUENCE [LARGE SCALE GENOMIC DNA]</scope>
    <source>
        <strain evidence="2 3">SaN35-3</strain>
        <plasmid evidence="2 3">unnamed1</plasmid>
    </source>
</reference>
<dbReference type="RefSeq" id="WP_226540733.1">
    <property type="nucleotide sequence ID" value="NZ_CP129014.1"/>
</dbReference>
<name>A0ABY9JYK8_9BACI</name>
<geneLocation type="plasmid" evidence="2 3">
    <name>unnamed1</name>
</geneLocation>
<keyword evidence="2" id="KW-0614">Plasmid</keyword>
<gene>
    <name evidence="2" type="ORF">LC087_18835</name>
</gene>
<sequence length="172" mass="21102">MNIDEVFERLQELKITTNKESVRRWLRQGKIKGEIRSKKEGWFVRESDLQEFIESRMPDNFKTINDVKENARAEMWWEIVKKNIFEGYIEIKKNRLKECIEHRKHSKDFFDYCWEHVNEHKRGYATPRVPYLLDAFVYDGYRVKFDENFDILEEQILFALIEHLRLRRVGKL</sequence>
<evidence type="ECO:0000313" key="3">
    <source>
        <dbReference type="Proteomes" id="UP001197974"/>
    </source>
</evidence>
<accession>A0ABY9JYK8</accession>
<feature type="domain" description="Helix-turn-helix" evidence="1">
    <location>
        <begin position="18"/>
        <end position="56"/>
    </location>
</feature>
<dbReference type="Pfam" id="PF12728">
    <property type="entry name" value="HTH_17"/>
    <property type="match status" value="1"/>
</dbReference>
<protein>
    <submittedName>
        <fullName evidence="2">Helix-turn-helix domain-containing protein</fullName>
    </submittedName>
</protein>